<protein>
    <submittedName>
        <fullName evidence="1">Uncharacterized protein</fullName>
    </submittedName>
</protein>
<comment type="caution">
    <text evidence="1">The sequence shown here is derived from an EMBL/GenBank/DDBJ whole genome shotgun (WGS) entry which is preliminary data.</text>
</comment>
<reference evidence="1" key="2">
    <citation type="submission" date="2020-11" db="EMBL/GenBank/DDBJ databases">
        <authorList>
            <person name="McCartney M.A."/>
            <person name="Auch B."/>
            <person name="Kono T."/>
            <person name="Mallez S."/>
            <person name="Becker A."/>
            <person name="Gohl D.M."/>
            <person name="Silverstein K.A.T."/>
            <person name="Koren S."/>
            <person name="Bechman K.B."/>
            <person name="Herman A."/>
            <person name="Abrahante J.E."/>
            <person name="Garbe J."/>
        </authorList>
    </citation>
    <scope>NUCLEOTIDE SEQUENCE</scope>
    <source>
        <strain evidence="1">Duluth1</strain>
        <tissue evidence="1">Whole animal</tissue>
    </source>
</reference>
<organism evidence="1 2">
    <name type="scientific">Dreissena polymorpha</name>
    <name type="common">Zebra mussel</name>
    <name type="synonym">Mytilus polymorpha</name>
    <dbReference type="NCBI Taxonomy" id="45954"/>
    <lineage>
        <taxon>Eukaryota</taxon>
        <taxon>Metazoa</taxon>
        <taxon>Spiralia</taxon>
        <taxon>Lophotrochozoa</taxon>
        <taxon>Mollusca</taxon>
        <taxon>Bivalvia</taxon>
        <taxon>Autobranchia</taxon>
        <taxon>Heteroconchia</taxon>
        <taxon>Euheterodonta</taxon>
        <taxon>Imparidentia</taxon>
        <taxon>Neoheterodontei</taxon>
        <taxon>Myida</taxon>
        <taxon>Dreissenoidea</taxon>
        <taxon>Dreissenidae</taxon>
        <taxon>Dreissena</taxon>
    </lineage>
</organism>
<dbReference type="AlphaFoldDB" id="A0A9D4D4I3"/>
<evidence type="ECO:0000313" key="1">
    <source>
        <dbReference type="EMBL" id="KAH3737885.1"/>
    </source>
</evidence>
<evidence type="ECO:0000313" key="2">
    <source>
        <dbReference type="Proteomes" id="UP000828390"/>
    </source>
</evidence>
<proteinExistence type="predicted"/>
<dbReference type="EMBL" id="JAIWYP010000011">
    <property type="protein sequence ID" value="KAH3737885.1"/>
    <property type="molecule type" value="Genomic_DNA"/>
</dbReference>
<keyword evidence="2" id="KW-1185">Reference proteome</keyword>
<gene>
    <name evidence="1" type="ORF">DPMN_044483</name>
</gene>
<dbReference type="Proteomes" id="UP000828390">
    <property type="component" value="Unassembled WGS sequence"/>
</dbReference>
<sequence>MKNAPPPVGHVFGPTYKISLGHNYLLTKFHHDWTINVASRVLTWKNAPHTAGTIFVPVQDIIGTKLLTKKNAPPLGSHVFHATRTIFELTRFHDDCTINVTSRVITRKNVPPPCGHFFNQLASFLNSSKILFG</sequence>
<accession>A0A9D4D4I3</accession>
<name>A0A9D4D4I3_DREPO</name>
<reference evidence="1" key="1">
    <citation type="journal article" date="2019" name="bioRxiv">
        <title>The Genome of the Zebra Mussel, Dreissena polymorpha: A Resource for Invasive Species Research.</title>
        <authorList>
            <person name="McCartney M.A."/>
            <person name="Auch B."/>
            <person name="Kono T."/>
            <person name="Mallez S."/>
            <person name="Zhang Y."/>
            <person name="Obille A."/>
            <person name="Becker A."/>
            <person name="Abrahante J.E."/>
            <person name="Garbe J."/>
            <person name="Badalamenti J.P."/>
            <person name="Herman A."/>
            <person name="Mangelson H."/>
            <person name="Liachko I."/>
            <person name="Sullivan S."/>
            <person name="Sone E.D."/>
            <person name="Koren S."/>
            <person name="Silverstein K.A.T."/>
            <person name="Beckman K.B."/>
            <person name="Gohl D.M."/>
        </authorList>
    </citation>
    <scope>NUCLEOTIDE SEQUENCE</scope>
    <source>
        <strain evidence="1">Duluth1</strain>
        <tissue evidence="1">Whole animal</tissue>
    </source>
</reference>